<dbReference type="InterPro" id="IPR028158">
    <property type="entry name" value="RPA_interact_N_dom"/>
</dbReference>
<gene>
    <name evidence="2" type="ORF">POCULU_LOCUS6620</name>
</gene>
<sequence>MSIRRTNIKKATKQLWKDKFKQQCMDRIKESRMKAFNAKRGGFIMTDESENEVVFQAAYEKDYASSVGDVDIDMAALLEEEFLQEISRDTSSDEVERMLANEEEELWVRFEEFQKYYDDENSSI</sequence>
<keyword evidence="3" id="KW-1185">Reference proteome</keyword>
<organism evidence="2 3">
    <name type="scientific">Paraglomus occultum</name>
    <dbReference type="NCBI Taxonomy" id="144539"/>
    <lineage>
        <taxon>Eukaryota</taxon>
        <taxon>Fungi</taxon>
        <taxon>Fungi incertae sedis</taxon>
        <taxon>Mucoromycota</taxon>
        <taxon>Glomeromycotina</taxon>
        <taxon>Glomeromycetes</taxon>
        <taxon>Paraglomerales</taxon>
        <taxon>Paraglomeraceae</taxon>
        <taxon>Paraglomus</taxon>
    </lineage>
</organism>
<dbReference type="OrthoDB" id="2378414at2759"/>
<protein>
    <submittedName>
        <fullName evidence="2">2093_t:CDS:1</fullName>
    </submittedName>
</protein>
<reference evidence="2" key="1">
    <citation type="submission" date="2021-06" db="EMBL/GenBank/DDBJ databases">
        <authorList>
            <person name="Kallberg Y."/>
            <person name="Tangrot J."/>
            <person name="Rosling A."/>
        </authorList>
    </citation>
    <scope>NUCLEOTIDE SEQUENCE</scope>
    <source>
        <strain evidence="2">IA702</strain>
    </source>
</reference>
<dbReference type="Proteomes" id="UP000789572">
    <property type="component" value="Unassembled WGS sequence"/>
</dbReference>
<evidence type="ECO:0000313" key="2">
    <source>
        <dbReference type="EMBL" id="CAG8583745.1"/>
    </source>
</evidence>
<proteinExistence type="predicted"/>
<dbReference type="AlphaFoldDB" id="A0A9N9C0V9"/>
<evidence type="ECO:0000313" key="3">
    <source>
        <dbReference type="Proteomes" id="UP000789572"/>
    </source>
</evidence>
<evidence type="ECO:0000259" key="1">
    <source>
        <dbReference type="Pfam" id="PF14766"/>
    </source>
</evidence>
<dbReference type="EMBL" id="CAJVPJ010001262">
    <property type="protein sequence ID" value="CAG8583745.1"/>
    <property type="molecule type" value="Genomic_DNA"/>
</dbReference>
<name>A0A9N9C0V9_9GLOM</name>
<accession>A0A9N9C0V9</accession>
<feature type="domain" description="RPA-interacting protein N-terminal" evidence="1">
    <location>
        <begin position="4"/>
        <end position="41"/>
    </location>
</feature>
<comment type="caution">
    <text evidence="2">The sequence shown here is derived from an EMBL/GenBank/DDBJ whole genome shotgun (WGS) entry which is preliminary data.</text>
</comment>
<dbReference type="Pfam" id="PF14766">
    <property type="entry name" value="RPA_interact_N"/>
    <property type="match status" value="1"/>
</dbReference>